<dbReference type="InterPro" id="IPR016166">
    <property type="entry name" value="FAD-bd_PCMH"/>
</dbReference>
<dbReference type="InterPro" id="IPR012951">
    <property type="entry name" value="BBE"/>
</dbReference>
<dbReference type="PROSITE" id="PS00862">
    <property type="entry name" value="OX2_COVAL_FAD"/>
    <property type="match status" value="1"/>
</dbReference>
<keyword evidence="4" id="KW-0274">FAD</keyword>
<keyword evidence="3" id="KW-0285">Flavoprotein</keyword>
<feature type="signal peptide" evidence="6">
    <location>
        <begin position="1"/>
        <end position="21"/>
    </location>
</feature>
<dbReference type="AlphaFoldDB" id="A0AAD6WW72"/>
<proteinExistence type="inferred from homology"/>
<dbReference type="EMBL" id="JARJCM010000272">
    <property type="protein sequence ID" value="KAJ7020166.1"/>
    <property type="molecule type" value="Genomic_DNA"/>
</dbReference>
<accession>A0AAD6WW72</accession>
<dbReference type="GO" id="GO:0071949">
    <property type="term" value="F:FAD binding"/>
    <property type="evidence" value="ECO:0007669"/>
    <property type="project" value="InterPro"/>
</dbReference>
<dbReference type="GO" id="GO:0016491">
    <property type="term" value="F:oxidoreductase activity"/>
    <property type="evidence" value="ECO:0007669"/>
    <property type="project" value="UniProtKB-KW"/>
</dbReference>
<dbReference type="InterPro" id="IPR050416">
    <property type="entry name" value="FAD-linked_Oxidoreductase"/>
</dbReference>
<evidence type="ECO:0000256" key="3">
    <source>
        <dbReference type="ARBA" id="ARBA00022630"/>
    </source>
</evidence>
<dbReference type="PANTHER" id="PTHR42973">
    <property type="entry name" value="BINDING OXIDOREDUCTASE, PUTATIVE (AFU_ORTHOLOGUE AFUA_1G17690)-RELATED"/>
    <property type="match status" value="1"/>
</dbReference>
<evidence type="ECO:0000256" key="4">
    <source>
        <dbReference type="ARBA" id="ARBA00022827"/>
    </source>
</evidence>
<keyword evidence="10" id="KW-1185">Reference proteome</keyword>
<dbReference type="PROSITE" id="PS51387">
    <property type="entry name" value="FAD_PCMH"/>
    <property type="match status" value="1"/>
</dbReference>
<reference evidence="9" key="1">
    <citation type="submission" date="2023-03" db="EMBL/GenBank/DDBJ databases">
        <title>Massive genome expansion in bonnet fungi (Mycena s.s.) driven by repeated elements and novel gene families across ecological guilds.</title>
        <authorList>
            <consortium name="Lawrence Berkeley National Laboratory"/>
            <person name="Harder C.B."/>
            <person name="Miyauchi S."/>
            <person name="Viragh M."/>
            <person name="Kuo A."/>
            <person name="Thoen E."/>
            <person name="Andreopoulos B."/>
            <person name="Lu D."/>
            <person name="Skrede I."/>
            <person name="Drula E."/>
            <person name="Henrissat B."/>
            <person name="Morin E."/>
            <person name="Kohler A."/>
            <person name="Barry K."/>
            <person name="LaButti K."/>
            <person name="Morin E."/>
            <person name="Salamov A."/>
            <person name="Lipzen A."/>
            <person name="Mereny Z."/>
            <person name="Hegedus B."/>
            <person name="Baldrian P."/>
            <person name="Stursova M."/>
            <person name="Weitz H."/>
            <person name="Taylor A."/>
            <person name="Grigoriev I.V."/>
            <person name="Nagy L.G."/>
            <person name="Martin F."/>
            <person name="Kauserud H."/>
        </authorList>
    </citation>
    <scope>NUCLEOTIDE SEQUENCE</scope>
    <source>
        <strain evidence="9">CBHHK200</strain>
    </source>
</reference>
<protein>
    <submittedName>
        <fullName evidence="9">FAD-binding domain-containing protein</fullName>
    </submittedName>
</protein>
<evidence type="ECO:0000256" key="1">
    <source>
        <dbReference type="ARBA" id="ARBA00001974"/>
    </source>
</evidence>
<evidence type="ECO:0000313" key="10">
    <source>
        <dbReference type="Proteomes" id="UP001218188"/>
    </source>
</evidence>
<comment type="similarity">
    <text evidence="2">Belongs to the oxygen-dependent FAD-linked oxidoreductase family.</text>
</comment>
<comment type="cofactor">
    <cofactor evidence="1">
        <name>FAD</name>
        <dbReference type="ChEBI" id="CHEBI:57692"/>
    </cofactor>
</comment>
<keyword evidence="6" id="KW-0732">Signal</keyword>
<dbReference type="InterPro" id="IPR016169">
    <property type="entry name" value="FAD-bd_PCMH_sub2"/>
</dbReference>
<dbReference type="Pfam" id="PF08031">
    <property type="entry name" value="BBE"/>
    <property type="match status" value="1"/>
</dbReference>
<dbReference type="EMBL" id="JARJCM010000151">
    <property type="protein sequence ID" value="KAJ7025626.1"/>
    <property type="molecule type" value="Genomic_DNA"/>
</dbReference>
<evidence type="ECO:0000256" key="5">
    <source>
        <dbReference type="ARBA" id="ARBA00023002"/>
    </source>
</evidence>
<gene>
    <name evidence="9" type="ORF">C8F04DRAFT_1128123</name>
    <name evidence="8" type="ORF">C8F04DRAFT_1145288</name>
</gene>
<dbReference type="Pfam" id="PF01565">
    <property type="entry name" value="FAD_binding_4"/>
    <property type="match status" value="1"/>
</dbReference>
<dbReference type="PANTHER" id="PTHR42973:SF39">
    <property type="entry name" value="FAD-BINDING PCMH-TYPE DOMAIN-CONTAINING PROTEIN"/>
    <property type="match status" value="1"/>
</dbReference>
<evidence type="ECO:0000313" key="8">
    <source>
        <dbReference type="EMBL" id="KAJ7020166.1"/>
    </source>
</evidence>
<name>A0AAD6WW72_9AGAR</name>
<dbReference type="SUPFAM" id="SSF56176">
    <property type="entry name" value="FAD-binding/transporter-associated domain-like"/>
    <property type="match status" value="1"/>
</dbReference>
<dbReference type="Gene3D" id="3.30.465.10">
    <property type="match status" value="2"/>
</dbReference>
<sequence>MIFLPASTALLLAALSRLGNATPLLSTGQKCRNVPGSAGFPAPTAWNAFNSTISGRLVAAIPSAEFCVNRGGCTDAEWTSAVFRNHIPGAMNQINWEQGYDLTPPSLCVVNGTACGQGDVPLYSVEAQTVADVQAAVKFATTNDLRVAIKSSGHDYLGRSTAPHSLLIHTNNLTNLSFTDAFFVGNESLGSAVTVGPGVHLTLIYQESKALGRIAVGGSAATVCAAGGYLQGAGHSSLSPTFGLAADNVLEFQIVVASGELLQVNSITNPNLFYALRGGGAGSWGVVVSATFRTFPTFNSTFGLFTLSAANNKAMAALATLHAQHIFDFEATNSSQYFIVEADLTGTTTTSTMTLETYMINQTVEQSQAIIAPFLTAAQALPGVAIVSSKYTYGLMNDLLNHPDDSVGNDLVMGSRLIPESTYRNSPETVGEVYQQLLDAGTPIIFGNLVAGGKVAENANIDSAVNPAWRTAKTHLIVINGWLDSTSQDNVNALRSKFRNTQLPILEQMSGPNAGSYSNEADVMEADFQTTFFGPNYAKLSAIKSKYDPDDLFIVGAGVGSERWDEWGLCTV</sequence>
<dbReference type="InterPro" id="IPR006093">
    <property type="entry name" value="Oxy_OxRdtase_FAD_BS"/>
</dbReference>
<evidence type="ECO:0000259" key="7">
    <source>
        <dbReference type="PROSITE" id="PS51387"/>
    </source>
</evidence>
<evidence type="ECO:0000256" key="6">
    <source>
        <dbReference type="SAM" id="SignalP"/>
    </source>
</evidence>
<feature type="chain" id="PRO_5042441787" evidence="6">
    <location>
        <begin position="22"/>
        <end position="572"/>
    </location>
</feature>
<feature type="domain" description="FAD-binding PCMH-type" evidence="7">
    <location>
        <begin position="117"/>
        <end position="297"/>
    </location>
</feature>
<evidence type="ECO:0000256" key="2">
    <source>
        <dbReference type="ARBA" id="ARBA00005466"/>
    </source>
</evidence>
<dbReference type="Proteomes" id="UP001218188">
    <property type="component" value="Unassembled WGS sequence"/>
</dbReference>
<comment type="caution">
    <text evidence="9">The sequence shown here is derived from an EMBL/GenBank/DDBJ whole genome shotgun (WGS) entry which is preliminary data.</text>
</comment>
<keyword evidence="5" id="KW-0560">Oxidoreductase</keyword>
<evidence type="ECO:0000313" key="9">
    <source>
        <dbReference type="EMBL" id="KAJ7025626.1"/>
    </source>
</evidence>
<dbReference type="InterPro" id="IPR006094">
    <property type="entry name" value="Oxid_FAD_bind_N"/>
</dbReference>
<organism evidence="9 10">
    <name type="scientific">Mycena alexandri</name>
    <dbReference type="NCBI Taxonomy" id="1745969"/>
    <lineage>
        <taxon>Eukaryota</taxon>
        <taxon>Fungi</taxon>
        <taxon>Dikarya</taxon>
        <taxon>Basidiomycota</taxon>
        <taxon>Agaricomycotina</taxon>
        <taxon>Agaricomycetes</taxon>
        <taxon>Agaricomycetidae</taxon>
        <taxon>Agaricales</taxon>
        <taxon>Marasmiineae</taxon>
        <taxon>Mycenaceae</taxon>
        <taxon>Mycena</taxon>
    </lineage>
</organism>
<dbReference type="InterPro" id="IPR036318">
    <property type="entry name" value="FAD-bd_PCMH-like_sf"/>
</dbReference>